<accession>A0A1F6CLX4</accession>
<feature type="transmembrane region" description="Helical" evidence="1">
    <location>
        <begin position="54"/>
        <end position="74"/>
    </location>
</feature>
<comment type="caution">
    <text evidence="2">The sequence shown here is derived from an EMBL/GenBank/DDBJ whole genome shotgun (WGS) entry which is preliminary data.</text>
</comment>
<feature type="transmembrane region" description="Helical" evidence="1">
    <location>
        <begin position="12"/>
        <end position="34"/>
    </location>
</feature>
<keyword evidence="1" id="KW-0472">Membrane</keyword>
<protein>
    <submittedName>
        <fullName evidence="2">Uncharacterized protein</fullName>
    </submittedName>
</protein>
<proteinExistence type="predicted"/>
<dbReference type="EMBL" id="MFKV01000019">
    <property type="protein sequence ID" value="OGG50135.1"/>
    <property type="molecule type" value="Genomic_DNA"/>
</dbReference>
<name>A0A1F6CLX4_9BACT</name>
<sequence length="152" mass="17193">MTQKVSKDWYIAATHYLTAGFAIPFLISAAFTLATIPFIGMDENGNLVNGNAQTFMYFAPIIVGIIATWFGVMYSSRFLKKRYVIPDANRIIKLSTIYFAAIFLIFEVWLVVSELYAPQMPTSEFLEYVGTDVLFGIVGTYIFYAASVKYLR</sequence>
<gene>
    <name evidence="2" type="ORF">A2763_01160</name>
</gene>
<evidence type="ECO:0000313" key="2">
    <source>
        <dbReference type="EMBL" id="OGG50135.1"/>
    </source>
</evidence>
<keyword evidence="1" id="KW-0812">Transmembrane</keyword>
<dbReference type="Proteomes" id="UP000178370">
    <property type="component" value="Unassembled WGS sequence"/>
</dbReference>
<evidence type="ECO:0000313" key="3">
    <source>
        <dbReference type="Proteomes" id="UP000178370"/>
    </source>
</evidence>
<reference evidence="2 3" key="1">
    <citation type="journal article" date="2016" name="Nat. Commun.">
        <title>Thousands of microbial genomes shed light on interconnected biogeochemical processes in an aquifer system.</title>
        <authorList>
            <person name="Anantharaman K."/>
            <person name="Brown C.T."/>
            <person name="Hug L.A."/>
            <person name="Sharon I."/>
            <person name="Castelle C.J."/>
            <person name="Probst A.J."/>
            <person name="Thomas B.C."/>
            <person name="Singh A."/>
            <person name="Wilkins M.J."/>
            <person name="Karaoz U."/>
            <person name="Brodie E.L."/>
            <person name="Williams K.H."/>
            <person name="Hubbard S.S."/>
            <person name="Banfield J.F."/>
        </authorList>
    </citation>
    <scope>NUCLEOTIDE SEQUENCE [LARGE SCALE GENOMIC DNA]</scope>
</reference>
<feature type="transmembrane region" description="Helical" evidence="1">
    <location>
        <begin position="133"/>
        <end position="151"/>
    </location>
</feature>
<organism evidence="2 3">
    <name type="scientific">Candidatus Kaiserbacteria bacterium RIFCSPHIGHO2_01_FULL_54_36</name>
    <dbReference type="NCBI Taxonomy" id="1798482"/>
    <lineage>
        <taxon>Bacteria</taxon>
        <taxon>Candidatus Kaiseribacteriota</taxon>
    </lineage>
</organism>
<keyword evidence="1" id="KW-1133">Transmembrane helix</keyword>
<dbReference type="AlphaFoldDB" id="A0A1F6CLX4"/>
<evidence type="ECO:0000256" key="1">
    <source>
        <dbReference type="SAM" id="Phobius"/>
    </source>
</evidence>
<feature type="transmembrane region" description="Helical" evidence="1">
    <location>
        <begin position="95"/>
        <end position="113"/>
    </location>
</feature>